<evidence type="ECO:0000256" key="3">
    <source>
        <dbReference type="ARBA" id="ARBA00024227"/>
    </source>
</evidence>
<comment type="catalytic activity">
    <reaction evidence="4">
        <text>biotin + L-lysyl-[protein] + ATP = N(6)-biotinyl-L-lysyl-[protein] + AMP + diphosphate + H(+)</text>
        <dbReference type="Rhea" id="RHEA:11756"/>
        <dbReference type="Rhea" id="RHEA-COMP:9752"/>
        <dbReference type="Rhea" id="RHEA-COMP:10505"/>
        <dbReference type="ChEBI" id="CHEBI:15378"/>
        <dbReference type="ChEBI" id="CHEBI:29969"/>
        <dbReference type="ChEBI" id="CHEBI:30616"/>
        <dbReference type="ChEBI" id="CHEBI:33019"/>
        <dbReference type="ChEBI" id="CHEBI:57586"/>
        <dbReference type="ChEBI" id="CHEBI:83144"/>
        <dbReference type="ChEBI" id="CHEBI:456215"/>
        <dbReference type="EC" id="6.3.4.15"/>
    </reaction>
</comment>
<feature type="domain" description="BPL/LPL catalytic" evidence="5">
    <location>
        <begin position="3"/>
        <end position="198"/>
    </location>
</feature>
<dbReference type="PROSITE" id="PS51733">
    <property type="entry name" value="BPL_LPL_CATALYTIC"/>
    <property type="match status" value="1"/>
</dbReference>
<dbReference type="NCBIfam" id="TIGR00121">
    <property type="entry name" value="birA_ligase"/>
    <property type="match status" value="1"/>
</dbReference>
<keyword evidence="7" id="KW-1185">Reference proteome</keyword>
<evidence type="ECO:0000313" key="7">
    <source>
        <dbReference type="Proteomes" id="UP000010793"/>
    </source>
</evidence>
<sequence>MYNKNMEVNIFLENLKTKIYGRNLKIFESLESTNTKMIEDLNNGIKLEEGSVYIALKQTAGKGTHGNKWVSNNDLGLWFSVLVYTPFKKEALSFLPGIALSKCLREKYNVNAHVKWPNDVLVKNRKISGTLIQVTPIENRNACIIGTGVNLYHTKEDFPSDIEHKATSFYMETNLKVELSEFYKELITCFEEVYTSEKKLSEYFREYSNMIGRVIKAKKDDEEITALVKDITEEGYLIVEVNKKEETWISRASLDIDTNY</sequence>
<dbReference type="PANTHER" id="PTHR12835">
    <property type="entry name" value="BIOTIN PROTEIN LIGASE"/>
    <property type="match status" value="1"/>
</dbReference>
<protein>
    <recommendedName>
        <fullName evidence="3">biotin--[biotin carboxyl-carrier protein] ligase</fullName>
        <ecNumber evidence="3">6.3.4.15</ecNumber>
    </recommendedName>
</protein>
<proteinExistence type="predicted"/>
<name>A0A3B6VJR9_BRAPL</name>
<dbReference type="InterPro" id="IPR003142">
    <property type="entry name" value="BPL_C"/>
</dbReference>
<dbReference type="Gene3D" id="3.30.930.10">
    <property type="entry name" value="Bira Bifunctional Protein, Domain 2"/>
    <property type="match status" value="1"/>
</dbReference>
<evidence type="ECO:0000313" key="6">
    <source>
        <dbReference type="EMBL" id="AGA66171.1"/>
    </source>
</evidence>
<dbReference type="Pfam" id="PF02237">
    <property type="entry name" value="BPL_C"/>
    <property type="match status" value="1"/>
</dbReference>
<dbReference type="InterPro" id="IPR045864">
    <property type="entry name" value="aa-tRNA-synth_II/BPL/LPL"/>
</dbReference>
<dbReference type="Proteomes" id="UP000010793">
    <property type="component" value="Chromosome"/>
</dbReference>
<dbReference type="EMBL" id="CP002873">
    <property type="protein sequence ID" value="AGA66171.1"/>
    <property type="molecule type" value="Genomic_DNA"/>
</dbReference>
<dbReference type="Pfam" id="PF03099">
    <property type="entry name" value="BPL_LplA_LipB"/>
    <property type="match status" value="1"/>
</dbReference>
<evidence type="ECO:0000256" key="4">
    <source>
        <dbReference type="ARBA" id="ARBA00047846"/>
    </source>
</evidence>
<dbReference type="GO" id="GO:0005737">
    <property type="term" value="C:cytoplasm"/>
    <property type="evidence" value="ECO:0007669"/>
    <property type="project" value="TreeGrafter"/>
</dbReference>
<dbReference type="InterPro" id="IPR004143">
    <property type="entry name" value="BPL_LPL_catalytic"/>
</dbReference>
<dbReference type="InterPro" id="IPR004408">
    <property type="entry name" value="Biotin_CoA_COase_ligase"/>
</dbReference>
<organism evidence="6 7">
    <name type="scientific">Brachyspira pilosicoli P43/6/78</name>
    <dbReference type="NCBI Taxonomy" id="1042417"/>
    <lineage>
        <taxon>Bacteria</taxon>
        <taxon>Pseudomonadati</taxon>
        <taxon>Spirochaetota</taxon>
        <taxon>Spirochaetia</taxon>
        <taxon>Brachyspirales</taxon>
        <taxon>Brachyspiraceae</taxon>
        <taxon>Brachyspira</taxon>
    </lineage>
</organism>
<dbReference type="CDD" id="cd16442">
    <property type="entry name" value="BPL"/>
    <property type="match status" value="1"/>
</dbReference>
<dbReference type="SUPFAM" id="SSF55681">
    <property type="entry name" value="Class II aaRS and biotin synthetases"/>
    <property type="match status" value="1"/>
</dbReference>
<keyword evidence="2" id="KW-0092">Biotin</keyword>
<evidence type="ECO:0000256" key="1">
    <source>
        <dbReference type="ARBA" id="ARBA00022598"/>
    </source>
</evidence>
<keyword evidence="1" id="KW-0436">Ligase</keyword>
<dbReference type="KEGG" id="bpip:BPP43_04485"/>
<dbReference type="PANTHER" id="PTHR12835:SF5">
    <property type="entry name" value="BIOTIN--PROTEIN LIGASE"/>
    <property type="match status" value="1"/>
</dbReference>
<dbReference type="AlphaFoldDB" id="A0A3B6VJR9"/>
<accession>A0A3B6VJR9</accession>
<dbReference type="GO" id="GO:0004077">
    <property type="term" value="F:biotin--[biotin carboxyl-carrier protein] ligase activity"/>
    <property type="evidence" value="ECO:0007669"/>
    <property type="project" value="UniProtKB-EC"/>
</dbReference>
<evidence type="ECO:0000259" key="5">
    <source>
        <dbReference type="PROSITE" id="PS51733"/>
    </source>
</evidence>
<evidence type="ECO:0000256" key="2">
    <source>
        <dbReference type="ARBA" id="ARBA00023267"/>
    </source>
</evidence>
<dbReference type="EC" id="6.3.4.15" evidence="3"/>
<gene>
    <name evidence="6" type="ORF">BPP43_04485</name>
</gene>
<reference evidence="6 7" key="1">
    <citation type="journal article" date="2013" name="Genome Announc.">
        <title>Complete Genome Sequence of the Porcine Strain Brachyspira pilosicoli P43/6/78(T.).</title>
        <authorList>
            <person name="Lin C."/>
            <person name="den Bakker H.C."/>
            <person name="Suzuki H."/>
            <person name="Lefebure T."/>
            <person name="Ponnala L."/>
            <person name="Sun Q."/>
            <person name="Stanhope M.J."/>
            <person name="Wiedmann M."/>
            <person name="Duhamel G.E."/>
        </authorList>
    </citation>
    <scope>NUCLEOTIDE SEQUENCE [LARGE SCALE GENOMIC DNA]</scope>
    <source>
        <strain evidence="6 7">P43/6/78</strain>
    </source>
</reference>